<feature type="transmembrane region" description="Helical" evidence="1">
    <location>
        <begin position="66"/>
        <end position="88"/>
    </location>
</feature>
<dbReference type="GO" id="GO:0046521">
    <property type="term" value="P:sphingoid catabolic process"/>
    <property type="evidence" value="ECO:0007669"/>
    <property type="project" value="EnsemblFungi"/>
</dbReference>
<evidence type="ECO:0008006" key="4">
    <source>
        <dbReference type="Google" id="ProtNLM"/>
    </source>
</evidence>
<keyword evidence="1" id="KW-0472">Membrane</keyword>
<sequence>MSDKYAKLRKELLFYKYYHHNRINVLIHSIFVPTILFSACCFLNRIELFKGITVTNLFSIGYTLYYIHLYLPTGLLAGLIFIIVNIGLKKRWIHLSLPTEITLFIIGWLVQFIGHGVFERRKPAVLDNLIQSLVLAPYFILFEFLFKLGFLPEVRSKLEEELKNIERKK</sequence>
<keyword evidence="1" id="KW-1133">Transmembrane helix</keyword>
<gene>
    <name evidence="2" type="primary">NDAI0D03570</name>
    <name evidence="2" type="ordered locus">NDAI_0D03570</name>
</gene>
<dbReference type="RefSeq" id="XP_003669914.1">
    <property type="nucleotide sequence ID" value="XM_003669866.1"/>
</dbReference>
<dbReference type="Proteomes" id="UP000000689">
    <property type="component" value="Chromosome 4"/>
</dbReference>
<dbReference type="Pfam" id="PF06127">
    <property type="entry name" value="Mpo1-like"/>
    <property type="match status" value="1"/>
</dbReference>
<keyword evidence="1" id="KW-0812">Transmembrane</keyword>
<dbReference type="GO" id="GO:0005783">
    <property type="term" value="C:endoplasmic reticulum"/>
    <property type="evidence" value="ECO:0007669"/>
    <property type="project" value="TreeGrafter"/>
</dbReference>
<organism evidence="2 3">
    <name type="scientific">Naumovozyma dairenensis (strain ATCC 10597 / BCRC 20456 / CBS 421 / NBRC 0211 / NRRL Y-12639)</name>
    <name type="common">Saccharomyces dairenensis</name>
    <dbReference type="NCBI Taxonomy" id="1071378"/>
    <lineage>
        <taxon>Eukaryota</taxon>
        <taxon>Fungi</taxon>
        <taxon>Dikarya</taxon>
        <taxon>Ascomycota</taxon>
        <taxon>Saccharomycotina</taxon>
        <taxon>Saccharomycetes</taxon>
        <taxon>Saccharomycetales</taxon>
        <taxon>Saccharomycetaceae</taxon>
        <taxon>Naumovozyma</taxon>
    </lineage>
</organism>
<dbReference type="OMA" id="ETHFAFY"/>
<dbReference type="GeneID" id="11495125"/>
<dbReference type="KEGG" id="ndi:NDAI_0D03570"/>
<evidence type="ECO:0000313" key="3">
    <source>
        <dbReference type="Proteomes" id="UP000000689"/>
    </source>
</evidence>
<feature type="transmembrane region" description="Helical" evidence="1">
    <location>
        <begin position="130"/>
        <end position="150"/>
    </location>
</feature>
<dbReference type="PANTHER" id="PTHR28026:SF9">
    <property type="entry name" value="2-HYDROXY-PALMITIC ACID DIOXYGENASE MPO1"/>
    <property type="match status" value="1"/>
</dbReference>
<protein>
    <recommendedName>
        <fullName evidence="4">DUF962 domain-containing protein</fullName>
    </recommendedName>
</protein>
<reference evidence="2 3" key="1">
    <citation type="journal article" date="2011" name="Proc. Natl. Acad. Sci. U.S.A.">
        <title>Evolutionary erosion of yeast sex chromosomes by mating-type switching accidents.</title>
        <authorList>
            <person name="Gordon J.L."/>
            <person name="Armisen D."/>
            <person name="Proux-Wera E."/>
            <person name="Oheigeartaigh S.S."/>
            <person name="Byrne K.P."/>
            <person name="Wolfe K.H."/>
        </authorList>
    </citation>
    <scope>NUCLEOTIDE SEQUENCE [LARGE SCALE GENOMIC DNA]</scope>
    <source>
        <strain evidence="3">ATCC 10597 / BCRC 20456 / CBS 421 / NBRC 0211 / NRRL Y-12639</strain>
    </source>
</reference>
<feature type="transmembrane region" description="Helical" evidence="1">
    <location>
        <begin position="100"/>
        <end position="118"/>
    </location>
</feature>
<dbReference type="OrthoDB" id="2124888at2759"/>
<dbReference type="InterPro" id="IPR009305">
    <property type="entry name" value="Mpo1-like"/>
</dbReference>
<dbReference type="GO" id="GO:0016020">
    <property type="term" value="C:membrane"/>
    <property type="evidence" value="ECO:0007669"/>
    <property type="project" value="GOC"/>
</dbReference>
<evidence type="ECO:0000313" key="2">
    <source>
        <dbReference type="EMBL" id="CCD24671.1"/>
    </source>
</evidence>
<dbReference type="GO" id="GO:0001561">
    <property type="term" value="P:fatty acid alpha-oxidation"/>
    <property type="evidence" value="ECO:0007669"/>
    <property type="project" value="EnsemblFungi"/>
</dbReference>
<keyword evidence="3" id="KW-1185">Reference proteome</keyword>
<dbReference type="GO" id="GO:0102672">
    <property type="term" value="F:fatty acid alpha-dioxygenase activity"/>
    <property type="evidence" value="ECO:0007669"/>
    <property type="project" value="EnsemblFungi"/>
</dbReference>
<dbReference type="eggNOG" id="KOG3292">
    <property type="taxonomic scope" value="Eukaryota"/>
</dbReference>
<proteinExistence type="predicted"/>
<feature type="transmembrane region" description="Helical" evidence="1">
    <location>
        <begin position="25"/>
        <end position="46"/>
    </location>
</feature>
<name>G0WA60_NAUDC</name>
<dbReference type="AlphaFoldDB" id="G0WA60"/>
<dbReference type="HOGENOM" id="CLU_081702_1_1_1"/>
<dbReference type="PANTHER" id="PTHR28026">
    <property type="entry name" value="DUF962 DOMAIN PROTEIN (AFU_ORTHOLOGUE AFUA_8G05310)"/>
    <property type="match status" value="1"/>
</dbReference>
<dbReference type="EMBL" id="HE580270">
    <property type="protein sequence ID" value="CCD24671.1"/>
    <property type="molecule type" value="Genomic_DNA"/>
</dbReference>
<evidence type="ECO:0000256" key="1">
    <source>
        <dbReference type="SAM" id="Phobius"/>
    </source>
</evidence>
<accession>G0WA60</accession>